<dbReference type="PANTHER" id="PTHR46300">
    <property type="entry name" value="P450, PUTATIVE (EUROFUNG)-RELATED-RELATED"/>
    <property type="match status" value="1"/>
</dbReference>
<dbReference type="SUPFAM" id="SSF48264">
    <property type="entry name" value="Cytochrome P450"/>
    <property type="match status" value="1"/>
</dbReference>
<dbReference type="GO" id="GO:0020037">
    <property type="term" value="F:heme binding"/>
    <property type="evidence" value="ECO:0007669"/>
    <property type="project" value="InterPro"/>
</dbReference>
<feature type="binding site" description="axial binding residue" evidence="9">
    <location>
        <position position="435"/>
    </location>
    <ligand>
        <name>heme</name>
        <dbReference type="ChEBI" id="CHEBI:30413"/>
    </ligand>
    <ligandPart>
        <name>Fe</name>
        <dbReference type="ChEBI" id="CHEBI:18248"/>
    </ligandPart>
</feature>
<dbReference type="CDD" id="cd11065">
    <property type="entry name" value="CYP64-like"/>
    <property type="match status" value="1"/>
</dbReference>
<dbReference type="AlphaFoldDB" id="A0A9W8KB68"/>
<evidence type="ECO:0000256" key="7">
    <source>
        <dbReference type="ARBA" id="ARBA00023004"/>
    </source>
</evidence>
<proteinExistence type="inferred from homology"/>
<comment type="similarity">
    <text evidence="3">Belongs to the cytochrome P450 family.</text>
</comment>
<sequence>MPSTTVYLSLLAALMGAVLWSNSRKRSKLPPGPTGLPVVGNVLDMAVTDVHVAARKWSEDYGDDVISVTTFGHPTIILNSSQSVNDLLVGRGANYSSRPHMPMIVDLVGWDWTFALMPYGPVWKEHRRTFHNQFNATIHEHRQIQEPAAAELLLLLLRTPERFLDHLEHYTARIIMQRVYGYTDFKDAMEDHFVTINKQASESTAIATMPGTFLVDTFPILKYVPEWMPGAGFKTIAKKWRALQETVRNKPFKMVLDQRATGTANPSFVNTCLEDRMIGAADALSEEAIKNIAAVVYAAGSDTNLASLTVFVISMMMHPEVQKKVQQELDSVLGGERLPTFNDIDQLPYLWNVMREVFRWIVVFPFAIPHQTMKEDVYKGYYIPAGATVIGNSWAILHDPAVYPDPESFNPERYEDKNVPDPIDNGVFGFGRRSCSGKAMAIDTVWIAMATVLSAYDICMPVDENGTPIVPEVKFRRTTIKHVAPFKCVFKPRSKGAVNLMKQEVERLVRDGSLPAFVL</sequence>
<evidence type="ECO:0000256" key="1">
    <source>
        <dbReference type="ARBA" id="ARBA00001971"/>
    </source>
</evidence>
<evidence type="ECO:0000256" key="8">
    <source>
        <dbReference type="ARBA" id="ARBA00023033"/>
    </source>
</evidence>
<evidence type="ECO:0000256" key="4">
    <source>
        <dbReference type="ARBA" id="ARBA00022617"/>
    </source>
</evidence>
<name>A0A9W8KB68_9AGAR</name>
<evidence type="ECO:0000256" key="6">
    <source>
        <dbReference type="ARBA" id="ARBA00023002"/>
    </source>
</evidence>
<reference evidence="11" key="1">
    <citation type="submission" date="2022-07" db="EMBL/GenBank/DDBJ databases">
        <title>Genome Sequence of Agrocybe chaxingu.</title>
        <authorList>
            <person name="Buettner E."/>
        </authorList>
    </citation>
    <scope>NUCLEOTIDE SEQUENCE</scope>
    <source>
        <strain evidence="11">MP-N11</strain>
    </source>
</reference>
<evidence type="ECO:0000256" key="5">
    <source>
        <dbReference type="ARBA" id="ARBA00022723"/>
    </source>
</evidence>
<keyword evidence="12" id="KW-1185">Reference proteome</keyword>
<dbReference type="GO" id="GO:0016705">
    <property type="term" value="F:oxidoreductase activity, acting on paired donors, with incorporation or reduction of molecular oxygen"/>
    <property type="evidence" value="ECO:0007669"/>
    <property type="project" value="InterPro"/>
</dbReference>
<evidence type="ECO:0000256" key="2">
    <source>
        <dbReference type="ARBA" id="ARBA00005179"/>
    </source>
</evidence>
<dbReference type="Proteomes" id="UP001148786">
    <property type="component" value="Unassembled WGS sequence"/>
</dbReference>
<dbReference type="InterPro" id="IPR050364">
    <property type="entry name" value="Cytochrome_P450_fung"/>
</dbReference>
<dbReference type="InterPro" id="IPR001128">
    <property type="entry name" value="Cyt_P450"/>
</dbReference>
<dbReference type="GO" id="GO:0004497">
    <property type="term" value="F:monooxygenase activity"/>
    <property type="evidence" value="ECO:0007669"/>
    <property type="project" value="UniProtKB-KW"/>
</dbReference>
<keyword evidence="5 9" id="KW-0479">Metal-binding</keyword>
<accession>A0A9W8KB68</accession>
<organism evidence="11 12">
    <name type="scientific">Agrocybe chaxingu</name>
    <dbReference type="NCBI Taxonomy" id="84603"/>
    <lineage>
        <taxon>Eukaryota</taxon>
        <taxon>Fungi</taxon>
        <taxon>Dikarya</taxon>
        <taxon>Basidiomycota</taxon>
        <taxon>Agaricomycotina</taxon>
        <taxon>Agaricomycetes</taxon>
        <taxon>Agaricomycetidae</taxon>
        <taxon>Agaricales</taxon>
        <taxon>Agaricineae</taxon>
        <taxon>Strophariaceae</taxon>
        <taxon>Agrocybe</taxon>
    </lineage>
</organism>
<keyword evidence="6" id="KW-0560">Oxidoreductase</keyword>
<keyword evidence="4 9" id="KW-0349">Heme</keyword>
<evidence type="ECO:0000313" key="11">
    <source>
        <dbReference type="EMBL" id="KAJ3514440.1"/>
    </source>
</evidence>
<feature type="signal peptide" evidence="10">
    <location>
        <begin position="1"/>
        <end position="20"/>
    </location>
</feature>
<keyword evidence="10" id="KW-0732">Signal</keyword>
<gene>
    <name evidence="11" type="ORF">NLJ89_g2385</name>
</gene>
<comment type="pathway">
    <text evidence="2">Secondary metabolite biosynthesis.</text>
</comment>
<dbReference type="PRINTS" id="PR00463">
    <property type="entry name" value="EP450I"/>
</dbReference>
<dbReference type="GO" id="GO:0005506">
    <property type="term" value="F:iron ion binding"/>
    <property type="evidence" value="ECO:0007669"/>
    <property type="project" value="InterPro"/>
</dbReference>
<evidence type="ECO:0000256" key="3">
    <source>
        <dbReference type="ARBA" id="ARBA00010617"/>
    </source>
</evidence>
<feature type="chain" id="PRO_5040961370" description="Cytochrome P450" evidence="10">
    <location>
        <begin position="21"/>
        <end position="519"/>
    </location>
</feature>
<keyword evidence="8" id="KW-0503">Monooxygenase</keyword>
<dbReference type="PANTHER" id="PTHR46300:SF7">
    <property type="entry name" value="P450, PUTATIVE (EUROFUNG)-RELATED"/>
    <property type="match status" value="1"/>
</dbReference>
<dbReference type="Gene3D" id="1.10.630.10">
    <property type="entry name" value="Cytochrome P450"/>
    <property type="match status" value="1"/>
</dbReference>
<comment type="cofactor">
    <cofactor evidence="1 9">
        <name>heme</name>
        <dbReference type="ChEBI" id="CHEBI:30413"/>
    </cofactor>
</comment>
<evidence type="ECO:0000313" key="12">
    <source>
        <dbReference type="Proteomes" id="UP001148786"/>
    </source>
</evidence>
<dbReference type="Pfam" id="PF00067">
    <property type="entry name" value="p450"/>
    <property type="match status" value="1"/>
</dbReference>
<evidence type="ECO:0008006" key="13">
    <source>
        <dbReference type="Google" id="ProtNLM"/>
    </source>
</evidence>
<dbReference type="OrthoDB" id="2789670at2759"/>
<evidence type="ECO:0000256" key="10">
    <source>
        <dbReference type="SAM" id="SignalP"/>
    </source>
</evidence>
<dbReference type="InterPro" id="IPR002401">
    <property type="entry name" value="Cyt_P450_E_grp-I"/>
</dbReference>
<keyword evidence="7 9" id="KW-0408">Iron</keyword>
<dbReference type="EMBL" id="JANKHO010000145">
    <property type="protein sequence ID" value="KAJ3514440.1"/>
    <property type="molecule type" value="Genomic_DNA"/>
</dbReference>
<protein>
    <recommendedName>
        <fullName evidence="13">Cytochrome P450</fullName>
    </recommendedName>
</protein>
<comment type="caution">
    <text evidence="11">The sequence shown here is derived from an EMBL/GenBank/DDBJ whole genome shotgun (WGS) entry which is preliminary data.</text>
</comment>
<evidence type="ECO:0000256" key="9">
    <source>
        <dbReference type="PIRSR" id="PIRSR602401-1"/>
    </source>
</evidence>
<dbReference type="InterPro" id="IPR036396">
    <property type="entry name" value="Cyt_P450_sf"/>
</dbReference>